<dbReference type="GO" id="GO:0000270">
    <property type="term" value="P:peptidoglycan metabolic process"/>
    <property type="evidence" value="ECO:0007669"/>
    <property type="project" value="TreeGrafter"/>
</dbReference>
<dbReference type="Pfam" id="PF02113">
    <property type="entry name" value="Peptidase_S13"/>
    <property type="match status" value="1"/>
</dbReference>
<evidence type="ECO:0000256" key="2">
    <source>
        <dbReference type="ARBA" id="ARBA00022801"/>
    </source>
</evidence>
<dbReference type="GO" id="GO:0006508">
    <property type="term" value="P:proteolysis"/>
    <property type="evidence" value="ECO:0007669"/>
    <property type="project" value="InterPro"/>
</dbReference>
<dbReference type="InterPro" id="IPR012338">
    <property type="entry name" value="Beta-lactam/transpept-like"/>
</dbReference>
<comment type="similarity">
    <text evidence="1">Belongs to the peptidase S13 family.</text>
</comment>
<sequence length="472" mass="52622">MKKQFYVRKTFISVVLSICFLPLWGQSDFSQIDSLIKKMLPVASEVGISVYDLTAKTPLYNFRADKLSRPASTMKLLTAITALSRPEADDPFRTEVWYDGVIEHDTLQGNLYVVGGFDPEFDELAMDSLVREVITFPFSVINGQVYGDVSMKDSLYWGSGWAWDDNPEAYQPYLSPLMYCKGIVEVEVAPGAQQGDSARVFCKPISSYYTVTNQAKTHTPSAGKFSVSRDWLTNGNNIIVKGNMDGIRKSWVNVYDSKCYFMHAFLERLQGRGIVVPQSYGFAEIPLAGVQKMSSRETPVQDVLNQLMKESDNLNAEAFLCRLGAQATGKKYVTAKDGITEIMNLIEQLGHDPKDYKIADGCGLSNYDYLTPALLVDFLKYAYSQTDIFQKLYKSLPIAGIDGTLQNRMKGTVAYKNVHAKTGSYTAINALAGYLRMKNGHEVAFAIMNQNVLSAAKARAFQDKVCEIIIGR</sequence>
<organism evidence="3 4">
    <name type="scientific">Bacteroides faecichinchillae</name>
    <dbReference type="NCBI Taxonomy" id="871325"/>
    <lineage>
        <taxon>Bacteria</taxon>
        <taxon>Pseudomonadati</taxon>
        <taxon>Bacteroidota</taxon>
        <taxon>Bacteroidia</taxon>
        <taxon>Bacteroidales</taxon>
        <taxon>Bacteroidaceae</taxon>
        <taxon>Bacteroides</taxon>
    </lineage>
</organism>
<dbReference type="Gene3D" id="3.40.710.10">
    <property type="entry name" value="DD-peptidase/beta-lactamase superfamily"/>
    <property type="match status" value="2"/>
</dbReference>
<dbReference type="SUPFAM" id="SSF56601">
    <property type="entry name" value="beta-lactamase/transpeptidase-like"/>
    <property type="match status" value="1"/>
</dbReference>
<keyword evidence="3" id="KW-0121">Carboxypeptidase</keyword>
<dbReference type="InterPro" id="IPR000667">
    <property type="entry name" value="Peptidase_S13"/>
</dbReference>
<keyword evidence="2" id="KW-0378">Hydrolase</keyword>
<reference evidence="3 4" key="1">
    <citation type="submission" date="2016-11" db="EMBL/GenBank/DDBJ databases">
        <authorList>
            <person name="Jaros S."/>
            <person name="Januszkiewicz K."/>
            <person name="Wedrychowicz H."/>
        </authorList>
    </citation>
    <scope>NUCLEOTIDE SEQUENCE [LARGE SCALE GENOMIC DNA]</scope>
    <source>
        <strain evidence="3 4">DSM 26883</strain>
    </source>
</reference>
<dbReference type="STRING" id="871325.SAMN05444349_1337"/>
<dbReference type="PANTHER" id="PTHR30023">
    <property type="entry name" value="D-ALANYL-D-ALANINE CARBOXYPEPTIDASE"/>
    <property type="match status" value="1"/>
</dbReference>
<gene>
    <name evidence="3" type="ORF">SAMN05444349_1337</name>
</gene>
<dbReference type="EMBL" id="FQVD01000033">
    <property type="protein sequence ID" value="SHF75216.1"/>
    <property type="molecule type" value="Genomic_DNA"/>
</dbReference>
<name>A0A1M5E7Q2_9BACE</name>
<dbReference type="RefSeq" id="WP_373278906.1">
    <property type="nucleotide sequence ID" value="NZ_FQVD01000033.1"/>
</dbReference>
<accession>A0A1M5E7Q2</accession>
<dbReference type="NCBIfam" id="TIGR00666">
    <property type="entry name" value="PBP4"/>
    <property type="match status" value="1"/>
</dbReference>
<evidence type="ECO:0000313" key="4">
    <source>
        <dbReference type="Proteomes" id="UP000184436"/>
    </source>
</evidence>
<proteinExistence type="inferred from homology"/>
<dbReference type="PANTHER" id="PTHR30023:SF0">
    <property type="entry name" value="PENICILLIN-SENSITIVE CARBOXYPEPTIDASE A"/>
    <property type="match status" value="1"/>
</dbReference>
<dbReference type="AlphaFoldDB" id="A0A1M5E7Q2"/>
<keyword evidence="4" id="KW-1185">Reference proteome</keyword>
<evidence type="ECO:0000256" key="1">
    <source>
        <dbReference type="ARBA" id="ARBA00006096"/>
    </source>
</evidence>
<keyword evidence="3" id="KW-0645">Protease</keyword>
<dbReference type="Gene3D" id="3.50.80.20">
    <property type="entry name" value="D-Ala-D-Ala carboxypeptidase C, peptidase S13"/>
    <property type="match status" value="1"/>
</dbReference>
<dbReference type="PRINTS" id="PR00922">
    <property type="entry name" value="DADACBPTASE3"/>
</dbReference>
<dbReference type="Proteomes" id="UP000184436">
    <property type="component" value="Unassembled WGS sequence"/>
</dbReference>
<evidence type="ECO:0000313" key="3">
    <source>
        <dbReference type="EMBL" id="SHF75216.1"/>
    </source>
</evidence>
<protein>
    <submittedName>
        <fullName evidence="3">D-alanyl-D-alanine carboxypeptidase / D-alanyl-D-alanine-endopeptidase (Penicillin-binding protein 4)</fullName>
    </submittedName>
</protein>
<dbReference type="GO" id="GO:0004185">
    <property type="term" value="F:serine-type carboxypeptidase activity"/>
    <property type="evidence" value="ECO:0007669"/>
    <property type="project" value="InterPro"/>
</dbReference>